<keyword evidence="6" id="KW-0566">Pantothenate biosynthesis</keyword>
<dbReference type="HAMAP" id="MF_00158">
    <property type="entry name" value="PanC"/>
    <property type="match status" value="1"/>
</dbReference>
<evidence type="ECO:0000256" key="1">
    <source>
        <dbReference type="ARBA" id="ARBA00004990"/>
    </source>
</evidence>
<dbReference type="EC" id="6.3.2.1" evidence="3"/>
<dbReference type="GO" id="GO:0005524">
    <property type="term" value="F:ATP binding"/>
    <property type="evidence" value="ECO:0007669"/>
    <property type="project" value="UniProtKB-KW"/>
</dbReference>
<dbReference type="NCBIfam" id="TIGR00125">
    <property type="entry name" value="cyt_tran_rel"/>
    <property type="match status" value="1"/>
</dbReference>
<dbReference type="PANTHER" id="PTHR21299">
    <property type="entry name" value="CYTIDYLATE KINASE/PANTOATE-BETA-ALANINE LIGASE"/>
    <property type="match status" value="1"/>
</dbReference>
<protein>
    <recommendedName>
        <fullName evidence="4">Pantoate--beta-alanine ligase</fullName>
        <ecNumber evidence="3">6.3.2.1</ecNumber>
    </recommendedName>
    <alternativeName>
        <fullName evidence="10">Pantoate-activating enzyme</fullName>
    </alternativeName>
    <alternativeName>
        <fullName evidence="9">Pantothenate synthetase</fullName>
    </alternativeName>
</protein>
<dbReference type="PANTHER" id="PTHR21299:SF1">
    <property type="entry name" value="PANTOATE--BETA-ALANINE LIGASE"/>
    <property type="match status" value="1"/>
</dbReference>
<dbReference type="Gene3D" id="3.30.1300.10">
    <property type="entry name" value="Pantoate-beta-alanine ligase, C-terminal domain"/>
    <property type="match status" value="1"/>
</dbReference>
<dbReference type="UniPathway" id="UPA00028">
    <property type="reaction ID" value="UER00005"/>
</dbReference>
<dbReference type="AlphaFoldDB" id="A0A1Y1VCM8"/>
<dbReference type="InterPro" id="IPR014729">
    <property type="entry name" value="Rossmann-like_a/b/a_fold"/>
</dbReference>
<dbReference type="GO" id="GO:0004592">
    <property type="term" value="F:pantoate-beta-alanine ligase activity"/>
    <property type="evidence" value="ECO:0007669"/>
    <property type="project" value="UniProtKB-EC"/>
</dbReference>
<gene>
    <name evidence="12" type="ORF">BCR36DRAFT_350579</name>
</gene>
<dbReference type="CDD" id="cd00560">
    <property type="entry name" value="PanC"/>
    <property type="match status" value="1"/>
</dbReference>
<comment type="pathway">
    <text evidence="1">Cofactor biosynthesis; (R)-pantothenate biosynthesis; (R)-pantothenate from (R)-pantoate and beta-alanine: step 1/1.</text>
</comment>
<evidence type="ECO:0000256" key="5">
    <source>
        <dbReference type="ARBA" id="ARBA00022598"/>
    </source>
</evidence>
<comment type="catalytic activity">
    <reaction evidence="11">
        <text>(R)-pantoate + beta-alanine + ATP = (R)-pantothenate + AMP + diphosphate + H(+)</text>
        <dbReference type="Rhea" id="RHEA:10912"/>
        <dbReference type="ChEBI" id="CHEBI:15378"/>
        <dbReference type="ChEBI" id="CHEBI:15980"/>
        <dbReference type="ChEBI" id="CHEBI:29032"/>
        <dbReference type="ChEBI" id="CHEBI:30616"/>
        <dbReference type="ChEBI" id="CHEBI:33019"/>
        <dbReference type="ChEBI" id="CHEBI:57966"/>
        <dbReference type="ChEBI" id="CHEBI:456215"/>
        <dbReference type="EC" id="6.3.2.1"/>
    </reaction>
</comment>
<evidence type="ECO:0000256" key="4">
    <source>
        <dbReference type="ARBA" id="ARBA00015647"/>
    </source>
</evidence>
<dbReference type="Pfam" id="PF02569">
    <property type="entry name" value="Pantoate_ligase"/>
    <property type="match status" value="1"/>
</dbReference>
<evidence type="ECO:0000256" key="9">
    <source>
        <dbReference type="ARBA" id="ARBA00029902"/>
    </source>
</evidence>
<evidence type="ECO:0000313" key="13">
    <source>
        <dbReference type="Proteomes" id="UP000193719"/>
    </source>
</evidence>
<dbReference type="InterPro" id="IPR003721">
    <property type="entry name" value="Pantoate_ligase"/>
</dbReference>
<dbReference type="GO" id="GO:0015940">
    <property type="term" value="P:pantothenate biosynthetic process"/>
    <property type="evidence" value="ECO:0007669"/>
    <property type="project" value="UniProtKB-UniPathway"/>
</dbReference>
<organism evidence="12 13">
    <name type="scientific">Piromyces finnis</name>
    <dbReference type="NCBI Taxonomy" id="1754191"/>
    <lineage>
        <taxon>Eukaryota</taxon>
        <taxon>Fungi</taxon>
        <taxon>Fungi incertae sedis</taxon>
        <taxon>Chytridiomycota</taxon>
        <taxon>Chytridiomycota incertae sedis</taxon>
        <taxon>Neocallimastigomycetes</taxon>
        <taxon>Neocallimastigales</taxon>
        <taxon>Neocallimastigaceae</taxon>
        <taxon>Piromyces</taxon>
    </lineage>
</organism>
<proteinExistence type="inferred from homology"/>
<evidence type="ECO:0000256" key="7">
    <source>
        <dbReference type="ARBA" id="ARBA00022741"/>
    </source>
</evidence>
<evidence type="ECO:0000256" key="6">
    <source>
        <dbReference type="ARBA" id="ARBA00022655"/>
    </source>
</evidence>
<accession>A0A1Y1VCM8</accession>
<dbReference type="InterPro" id="IPR042176">
    <property type="entry name" value="Pantoate_ligase_C"/>
</dbReference>
<evidence type="ECO:0000313" key="12">
    <source>
        <dbReference type="EMBL" id="ORX52222.1"/>
    </source>
</evidence>
<dbReference type="FunFam" id="3.40.50.620:FF:000013">
    <property type="entry name" value="Pantothenate synthetase"/>
    <property type="match status" value="1"/>
</dbReference>
<dbReference type="SUPFAM" id="SSF52374">
    <property type="entry name" value="Nucleotidylyl transferase"/>
    <property type="match status" value="1"/>
</dbReference>
<reference evidence="12 13" key="1">
    <citation type="submission" date="2016-08" db="EMBL/GenBank/DDBJ databases">
        <title>Genomes of anaerobic fungi encode conserved fungal cellulosomes for biomass hydrolysis.</title>
        <authorList>
            <consortium name="DOE Joint Genome Institute"/>
            <person name="Haitjema C.H."/>
            <person name="Gilmore S.P."/>
            <person name="Henske J.K."/>
            <person name="Solomon K.V."/>
            <person name="De Groot R."/>
            <person name="Kuo A."/>
            <person name="Mondo S.J."/>
            <person name="Salamov A.A."/>
            <person name="Labutti K."/>
            <person name="Zhao Z."/>
            <person name="Chiniquy J."/>
            <person name="Barry K."/>
            <person name="Brewer H.M."/>
            <person name="Purvine S.O."/>
            <person name="Wright A.T."/>
            <person name="Boxma B."/>
            <person name="Van Alen T."/>
            <person name="Hackstein J.H."/>
            <person name="Baker S.E."/>
            <person name="Grigoriev I.V."/>
            <person name="O'Malley M.A."/>
        </authorList>
    </citation>
    <scope>NUCLEOTIDE SEQUENCE [LARGE SCALE GENOMIC DNA]</scope>
    <source>
        <strain evidence="13">finn</strain>
    </source>
</reference>
<name>A0A1Y1VCM8_9FUNG</name>
<evidence type="ECO:0000256" key="2">
    <source>
        <dbReference type="ARBA" id="ARBA00009256"/>
    </source>
</evidence>
<keyword evidence="5 12" id="KW-0436">Ligase</keyword>
<evidence type="ECO:0000256" key="3">
    <source>
        <dbReference type="ARBA" id="ARBA00012219"/>
    </source>
</evidence>
<keyword evidence="8" id="KW-0067">ATP-binding</keyword>
<dbReference type="InterPro" id="IPR004821">
    <property type="entry name" value="Cyt_trans-like"/>
</dbReference>
<dbReference type="NCBIfam" id="TIGR00018">
    <property type="entry name" value="panC"/>
    <property type="match status" value="1"/>
</dbReference>
<evidence type="ECO:0000256" key="11">
    <source>
        <dbReference type="ARBA" id="ARBA00048258"/>
    </source>
</evidence>
<comment type="caution">
    <text evidence="12">The sequence shown here is derived from an EMBL/GenBank/DDBJ whole genome shotgun (WGS) entry which is preliminary data.</text>
</comment>
<evidence type="ECO:0000256" key="8">
    <source>
        <dbReference type="ARBA" id="ARBA00022840"/>
    </source>
</evidence>
<evidence type="ECO:0000256" key="10">
    <source>
        <dbReference type="ARBA" id="ARBA00032806"/>
    </source>
</evidence>
<comment type="similarity">
    <text evidence="2">Belongs to the pantothenate synthetase family.</text>
</comment>
<sequence>MQVFHDVEEYRKTWLNWRKAGEVIGFIPTMGCLHDGHISLVKAAQKQCSKIVVSIFVNPSQFSPDEDYDAYPRTVDNDVELLKKNNVDAVFVPSVNTMYPSGITMDVDKQEGAFVEALGVSHQMEGKFRPHFFRGVCTVVCKLFNIVRPDKTFFGQKDIQQTVVLRRMVRDLFLPLEFIVVPIYRQEDGLAMSSRNRYLSEEQRKISCVFSQALLKAKALFEQGTRDRATLIKVATETIEAEKSVRLEYLSLAHPTTLEELDTIGEDGAILSGAMYVGTTRLIDNVTLGFSF</sequence>
<reference evidence="12 13" key="2">
    <citation type="submission" date="2016-08" db="EMBL/GenBank/DDBJ databases">
        <title>Pervasive Adenine N6-methylation of Active Genes in Fungi.</title>
        <authorList>
            <consortium name="DOE Joint Genome Institute"/>
            <person name="Mondo S.J."/>
            <person name="Dannebaum R.O."/>
            <person name="Kuo R.C."/>
            <person name="Labutti K."/>
            <person name="Haridas S."/>
            <person name="Kuo A."/>
            <person name="Salamov A."/>
            <person name="Ahrendt S.R."/>
            <person name="Lipzen A."/>
            <person name="Sullivan W."/>
            <person name="Andreopoulos W.B."/>
            <person name="Clum A."/>
            <person name="Lindquist E."/>
            <person name="Daum C."/>
            <person name="Ramamoorthy G.K."/>
            <person name="Gryganskyi A."/>
            <person name="Culley D."/>
            <person name="Magnuson J.K."/>
            <person name="James T.Y."/>
            <person name="O'Malley M.A."/>
            <person name="Stajich J.E."/>
            <person name="Spatafora J.W."/>
            <person name="Visel A."/>
            <person name="Grigoriev I.V."/>
        </authorList>
    </citation>
    <scope>NUCLEOTIDE SEQUENCE [LARGE SCALE GENOMIC DNA]</scope>
    <source>
        <strain evidence="13">finn</strain>
    </source>
</reference>
<dbReference type="EMBL" id="MCFH01000016">
    <property type="protein sequence ID" value="ORX52222.1"/>
    <property type="molecule type" value="Genomic_DNA"/>
</dbReference>
<dbReference type="STRING" id="1754191.A0A1Y1VCM8"/>
<dbReference type="Gene3D" id="3.40.50.620">
    <property type="entry name" value="HUPs"/>
    <property type="match status" value="1"/>
</dbReference>
<keyword evidence="13" id="KW-1185">Reference proteome</keyword>
<keyword evidence="7" id="KW-0547">Nucleotide-binding</keyword>
<dbReference type="Proteomes" id="UP000193719">
    <property type="component" value="Unassembled WGS sequence"/>
</dbReference>
<dbReference type="OrthoDB" id="2020436at2759"/>